<proteinExistence type="predicted"/>
<feature type="coiled-coil region" evidence="1">
    <location>
        <begin position="288"/>
        <end position="315"/>
    </location>
</feature>
<evidence type="ECO:0000313" key="4">
    <source>
        <dbReference type="Proteomes" id="UP001177023"/>
    </source>
</evidence>
<keyword evidence="1" id="KW-0175">Coiled coil</keyword>
<dbReference type="SUPFAM" id="SSF57845">
    <property type="entry name" value="B-box zinc-binding domain"/>
    <property type="match status" value="1"/>
</dbReference>
<dbReference type="GO" id="GO:0008270">
    <property type="term" value="F:zinc ion binding"/>
    <property type="evidence" value="ECO:0007669"/>
    <property type="project" value="InterPro"/>
</dbReference>
<name>A0AA36CBX6_9BILA</name>
<dbReference type="SUPFAM" id="SSF48695">
    <property type="entry name" value="Multiheme cytochromes"/>
    <property type="match status" value="1"/>
</dbReference>
<evidence type="ECO:0000259" key="2">
    <source>
        <dbReference type="Pfam" id="PF00643"/>
    </source>
</evidence>
<feature type="domain" description="B box-type" evidence="2">
    <location>
        <begin position="203"/>
        <end position="225"/>
    </location>
</feature>
<dbReference type="Proteomes" id="UP001177023">
    <property type="component" value="Unassembled WGS sequence"/>
</dbReference>
<feature type="non-terminal residue" evidence="3">
    <location>
        <position position="1"/>
    </location>
</feature>
<dbReference type="InterPro" id="IPR000315">
    <property type="entry name" value="Znf_B-box"/>
</dbReference>
<dbReference type="AlphaFoldDB" id="A0AA36CBX6"/>
<comment type="caution">
    <text evidence="3">The sequence shown here is derived from an EMBL/GenBank/DDBJ whole genome shotgun (WGS) entry which is preliminary data.</text>
</comment>
<sequence length="332" mass="37198">MRRTSKKPSVKKRQIPEYVKFFRANREALRCAASWSLESLRCLGCGESFAELSPLNPIRVSDAHFCEQCAARDSCKLKVPLHGVSAVLKSADLVPGRIGYVIGAKLDFPKCPACNEEFGFSAERLPIAVTLAKVLCATCHNNTTPKPPRCLASTQFWLEFLIDFARAAFSRRTFQDIGKPAPSIDEEACQGLCGKSFHYDDLLFCADCQAIICGLCQFKAHRNHKEIEPFMLQKSAQMKLEVQGKLDNIYEGLPKNVEWAHVHLFASIKGLISASEKSLETLDGCENFENAKETVEKAEKTAEQFEKLCETYLSTVRMLDEKVKQMKEGLET</sequence>
<dbReference type="EMBL" id="CATQJA010001137">
    <property type="protein sequence ID" value="CAJ0565932.1"/>
    <property type="molecule type" value="Genomic_DNA"/>
</dbReference>
<gene>
    <name evidence="3" type="ORF">MSPICULIGERA_LOCUS4554</name>
</gene>
<reference evidence="3" key="1">
    <citation type="submission" date="2023-06" db="EMBL/GenBank/DDBJ databases">
        <authorList>
            <person name="Delattre M."/>
        </authorList>
    </citation>
    <scope>NUCLEOTIDE SEQUENCE</scope>
    <source>
        <strain evidence="3">AF72</strain>
    </source>
</reference>
<organism evidence="3 4">
    <name type="scientific">Mesorhabditis spiculigera</name>
    <dbReference type="NCBI Taxonomy" id="96644"/>
    <lineage>
        <taxon>Eukaryota</taxon>
        <taxon>Metazoa</taxon>
        <taxon>Ecdysozoa</taxon>
        <taxon>Nematoda</taxon>
        <taxon>Chromadorea</taxon>
        <taxon>Rhabditida</taxon>
        <taxon>Rhabditina</taxon>
        <taxon>Rhabditomorpha</taxon>
        <taxon>Rhabditoidea</taxon>
        <taxon>Rhabditidae</taxon>
        <taxon>Mesorhabditinae</taxon>
        <taxon>Mesorhabditis</taxon>
    </lineage>
</organism>
<dbReference type="Gene3D" id="3.30.160.60">
    <property type="entry name" value="Classic Zinc Finger"/>
    <property type="match status" value="1"/>
</dbReference>
<evidence type="ECO:0000313" key="3">
    <source>
        <dbReference type="EMBL" id="CAJ0565932.1"/>
    </source>
</evidence>
<dbReference type="Pfam" id="PF00643">
    <property type="entry name" value="zf-B_box"/>
    <property type="match status" value="1"/>
</dbReference>
<dbReference type="InterPro" id="IPR036280">
    <property type="entry name" value="Multihaem_cyt_sf"/>
</dbReference>
<evidence type="ECO:0000256" key="1">
    <source>
        <dbReference type="SAM" id="Coils"/>
    </source>
</evidence>
<keyword evidence="4" id="KW-1185">Reference proteome</keyword>
<protein>
    <recommendedName>
        <fullName evidence="2">B box-type domain-containing protein</fullName>
    </recommendedName>
</protein>
<accession>A0AA36CBX6</accession>